<protein>
    <submittedName>
        <fullName evidence="1">Uncharacterized protein</fullName>
    </submittedName>
</protein>
<name>A0A3N2Q9W5_SODAK</name>
<evidence type="ECO:0000313" key="2">
    <source>
        <dbReference type="Proteomes" id="UP000272025"/>
    </source>
</evidence>
<reference evidence="1 2" key="1">
    <citation type="journal article" date="2018" name="Mol. Ecol.">
        <title>The obligate alkalophilic soda-lake fungus Sodiomyces alkalinus has shifted to a protein diet.</title>
        <authorList>
            <person name="Grum-Grzhimaylo A.A."/>
            <person name="Falkoski D.L."/>
            <person name="van den Heuvel J."/>
            <person name="Valero-Jimenez C.A."/>
            <person name="Min B."/>
            <person name="Choi I.G."/>
            <person name="Lipzen A."/>
            <person name="Daum C.G."/>
            <person name="Aanen D.K."/>
            <person name="Tsang A."/>
            <person name="Henrissat B."/>
            <person name="Bilanenko E.N."/>
            <person name="de Vries R.P."/>
            <person name="van Kan J.A.L."/>
            <person name="Grigoriev I.V."/>
            <person name="Debets A.J.M."/>
        </authorList>
    </citation>
    <scope>NUCLEOTIDE SEQUENCE [LARGE SCALE GENOMIC DNA]</scope>
    <source>
        <strain evidence="1 2">F11</strain>
    </source>
</reference>
<dbReference type="EMBL" id="ML119051">
    <property type="protein sequence ID" value="ROT43448.1"/>
    <property type="molecule type" value="Genomic_DNA"/>
</dbReference>
<proteinExistence type="predicted"/>
<dbReference type="GeneID" id="39583238"/>
<dbReference type="Proteomes" id="UP000272025">
    <property type="component" value="Unassembled WGS sequence"/>
</dbReference>
<evidence type="ECO:0000313" key="1">
    <source>
        <dbReference type="EMBL" id="ROT43448.1"/>
    </source>
</evidence>
<organism evidence="1 2">
    <name type="scientific">Sodiomyces alkalinus (strain CBS 110278 / VKM F-3762 / F11)</name>
    <name type="common">Alkaliphilic filamentous fungus</name>
    <dbReference type="NCBI Taxonomy" id="1314773"/>
    <lineage>
        <taxon>Eukaryota</taxon>
        <taxon>Fungi</taxon>
        <taxon>Dikarya</taxon>
        <taxon>Ascomycota</taxon>
        <taxon>Pezizomycotina</taxon>
        <taxon>Sordariomycetes</taxon>
        <taxon>Hypocreomycetidae</taxon>
        <taxon>Glomerellales</taxon>
        <taxon>Plectosphaerellaceae</taxon>
        <taxon>Sodiomyces</taxon>
    </lineage>
</organism>
<dbReference type="AlphaFoldDB" id="A0A3N2Q9W5"/>
<gene>
    <name evidence="1" type="ORF">SODALDRAFT_375621</name>
</gene>
<keyword evidence="2" id="KW-1185">Reference proteome</keyword>
<accession>A0A3N2Q9W5</accession>
<sequence length="273" mass="30815">MDTIHDLSARLPKLQWASYVLYTSGGVQDSEELVPPSLLRREPHRCLQKSNKETGLSSHELSLALVNYIRGGDRISLSSLSKQSETSTVIFDARSVYIEETRAASSWKYSKIMWHNQRAWFYNACVRAGDYVHSAHKWMTETTLLAFGLLHAPLAVVELHTSENSGDFLISYPPFFRYKANHDKSKLIKKRANINGTRIKMPGSAWEISTPLYSSLPLSFPPNFCQCTEYIKNIVKTELIHTNLAIEAKISHSRTTHSQLIILGSHVGARVAL</sequence>
<dbReference type="RefSeq" id="XP_028471254.1">
    <property type="nucleotide sequence ID" value="XM_028614760.1"/>
</dbReference>